<evidence type="ECO:0000256" key="5">
    <source>
        <dbReference type="SAM" id="MobiDB-lite"/>
    </source>
</evidence>
<name>A0ABR1DQ60_NECAM</name>
<dbReference type="PANTHER" id="PTHR22619">
    <property type="entry name" value="ZINC FINGER SWIM DOMAIN CONTAINING PROTEIN 4, 5, 6"/>
    <property type="match status" value="1"/>
</dbReference>
<keyword evidence="2 4" id="KW-0863">Zinc-finger</keyword>
<feature type="signal peptide" evidence="6">
    <location>
        <begin position="1"/>
        <end position="19"/>
    </location>
</feature>
<keyword evidence="6" id="KW-0732">Signal</keyword>
<keyword evidence="1" id="KW-0479">Metal-binding</keyword>
<feature type="compositionally biased region" description="Basic residues" evidence="5">
    <location>
        <begin position="728"/>
        <end position="739"/>
    </location>
</feature>
<keyword evidence="9" id="KW-1185">Reference proteome</keyword>
<evidence type="ECO:0000313" key="8">
    <source>
        <dbReference type="EMBL" id="KAK6752041.1"/>
    </source>
</evidence>
<dbReference type="InterPro" id="IPR007527">
    <property type="entry name" value="Znf_SWIM"/>
</dbReference>
<accession>A0ABR1DQ60</accession>
<evidence type="ECO:0000259" key="7">
    <source>
        <dbReference type="PROSITE" id="PS50966"/>
    </source>
</evidence>
<feature type="chain" id="PRO_5045082698" description="SWIM-type domain-containing protein" evidence="6">
    <location>
        <begin position="20"/>
        <end position="1751"/>
    </location>
</feature>
<comment type="caution">
    <text evidence="8">The sequence shown here is derived from an EMBL/GenBank/DDBJ whole genome shotgun (WGS) entry which is preliminary data.</text>
</comment>
<evidence type="ECO:0000256" key="3">
    <source>
        <dbReference type="ARBA" id="ARBA00022833"/>
    </source>
</evidence>
<reference evidence="8 9" key="1">
    <citation type="submission" date="2023-08" db="EMBL/GenBank/DDBJ databases">
        <title>A Necator americanus chromosomal reference genome.</title>
        <authorList>
            <person name="Ilik V."/>
            <person name="Petrzelkova K.J."/>
            <person name="Pardy F."/>
            <person name="Fuh T."/>
            <person name="Niatou-Singa F.S."/>
            <person name="Gouil Q."/>
            <person name="Baker L."/>
            <person name="Ritchie M.E."/>
            <person name="Jex A.R."/>
            <person name="Gazzola D."/>
            <person name="Li H."/>
            <person name="Toshio Fujiwara R."/>
            <person name="Zhan B."/>
            <person name="Aroian R.V."/>
            <person name="Pafco B."/>
            <person name="Schwarz E.M."/>
        </authorList>
    </citation>
    <scope>NUCLEOTIDE SEQUENCE [LARGE SCALE GENOMIC DNA]</scope>
    <source>
        <strain evidence="8 9">Aroian</strain>
        <tissue evidence="8">Whole animal</tissue>
    </source>
</reference>
<evidence type="ECO:0000256" key="4">
    <source>
        <dbReference type="PROSITE-ProRule" id="PRU00325"/>
    </source>
</evidence>
<dbReference type="InterPro" id="IPR048370">
    <property type="entry name" value="ZSWIM4-8_C"/>
</dbReference>
<dbReference type="EMBL" id="JAVFWL010000004">
    <property type="protein sequence ID" value="KAK6752041.1"/>
    <property type="molecule type" value="Genomic_DNA"/>
</dbReference>
<feature type="region of interest" description="Disordered" evidence="5">
    <location>
        <begin position="1181"/>
        <end position="1220"/>
    </location>
</feature>
<dbReference type="Pfam" id="PF21055">
    <property type="entry name" value="ZSWIM4-8_C"/>
    <property type="match status" value="1"/>
</dbReference>
<evidence type="ECO:0000256" key="1">
    <source>
        <dbReference type="ARBA" id="ARBA00022723"/>
    </source>
</evidence>
<dbReference type="Pfam" id="PF25572">
    <property type="entry name" value="TPR_ZSWIM8"/>
    <property type="match status" value="1"/>
</dbReference>
<feature type="compositionally biased region" description="Polar residues" evidence="5">
    <location>
        <begin position="1196"/>
        <end position="1219"/>
    </location>
</feature>
<feature type="region of interest" description="Disordered" evidence="5">
    <location>
        <begin position="787"/>
        <end position="809"/>
    </location>
</feature>
<sequence>MQFWLICLIMFDGYTANQGQSIHEYMKQIQKLDDAACRKRFEVTLLRDNVRTLQHCSGNERISVGPRTTEQNFVKQQNLFRFSSKNAKMLVAGTEKTACYHEGIERLIVLNLNGMSGEDDWLVQAAAREAGMLHPAPDSFEDSDRFEGDSECSWVSSESLTLAKNWRGWSQSSPGDTIQSGISTCIYPYQSSYSHSGRYSSSSNPVSQRNVQVEKGKTVSSLADLSARVCARQMSFVDLERNYRDICQNRQHVGVSKVPISHSLPDKLFLSVVYWCFPATADDIRLYSCLANGNADEFNNGDSLYQTGAVRDVVQIGYLLSAVVCATHQDCVQSQRPTRITHNVSLSVDRCRVVSCDCSCPSKSAWCQHVVALCLYRIHRPDQVQFRVTIWDSVNELSVDKLKKFAQYLVNELPKEYLPIAQRLLDQLKCPESEINQSQGAPDPTDGGHEQTAIWALDVEGLHTSIRRLLIKYCVPAPTVHCDVQYLGTAQHPIAAEWLTVMKSLRAREPEGIWNLMAIVREMFARRDENAVSLLSILTVECLANCQILLWWYATKLVQSGSWSQQTTGKNSASSQISAQLNCAQLCDEIVVLWRCAVLNPMLSPQNRRQLAALLRTYHRTAVDRIWKVIRGNGGQDAAVVSSSHQAAILLNSILDGNNCPLSANNAHFGLDQFPGFHPALQVCHALIDETVPGVSQVAVLHLPEACGSDANVPVQPLTPSSSQKRNDKGKKRKKKTRIRSTAAIASLDFPPLPIFNDEASLDRAVRYAIRAAVGGDCDRRRRALRDDSMREEDSSESGQESDVQLPSSAGIMGDGQAASGIFVHEEVDAVLAAAYLPMEPIEVRFARCEALAAHGYIPQATSLALQLSDYLIEHLQDLSDAEDARSQHMNVPGSSREAAIEPAESFVLRSQRFVDALEKALYLAHILTTDESNHAGMFTFLLNVLQCPKYPMATKYLQVKLYYLEGEIVSLLQTVNVGVRELDQLREAAAQMSTAVTCQIVPPIALAHFILDRLSYLFNVCELDQSGQPNTRIIPARLGARRPQDDDLALKAALDAVGARPLFSEEDYPLLSEAVRRQKGELAIALLTRHRDSTEKLGLILDKLLDPSIHRMYTWHQSNAAYFLDRDPVYLKHGQRGQRPVFPLPSQTPPILRSVSTQSADSKSGNFDEEVELISEQMQLLGSSSRRSSDEGNESIRSTPTTASVVTETSEPIVSTKPTSKKIKRRYMPVVCTTEAHAHYMHELAKRVLTEAGGSQSSVVFAPIGQSPLASNRKLHMCAFLIGMYAIGLHNQVCTSWKSRTYSTHVSWINLQAAELGLMAIEVVRETWPTHLTPSEAAGLADKAGQSRDPAVVEEAARLALSVLPYAYTLSAAETQRALLQCREQGASLLESACRAIEEAANQEVVFADVLFRVARYWHDLHYELDQPPVSVHQQHQSQPGQPLPFNSNPQHQQYFNIPTTHAQQQFYYQHIHPSQSIAFMHPPPVPVSQPSNSGGLSMANEMGRLHQSQSAPQLSGPRLGNQLGSETRPRLVNAHRVGIRALTTMAASANDETRQYSKYSQTPPYAEDIRWLFTISVQLGTPYFVNFLDAVAKAVSSPFLLFQFTMEANTRLPPYPQQYSMPPMNRSVPPPQQSHSSKAFAHVAGRTRAVMLQTYAHPSTAELYERCIEQFYAAAGVKLSHNRFNSSDMEDAHQLLVAAIAAFMRIPHAPTAHLLLEDFYRHVKKQKAWKKDVQHRLGSLLHEALNPQR</sequence>
<organism evidence="8 9">
    <name type="scientific">Necator americanus</name>
    <name type="common">Human hookworm</name>
    <dbReference type="NCBI Taxonomy" id="51031"/>
    <lineage>
        <taxon>Eukaryota</taxon>
        <taxon>Metazoa</taxon>
        <taxon>Ecdysozoa</taxon>
        <taxon>Nematoda</taxon>
        <taxon>Chromadorea</taxon>
        <taxon>Rhabditida</taxon>
        <taxon>Rhabditina</taxon>
        <taxon>Rhabditomorpha</taxon>
        <taxon>Strongyloidea</taxon>
        <taxon>Ancylostomatidae</taxon>
        <taxon>Bunostominae</taxon>
        <taxon>Necator</taxon>
    </lineage>
</organism>
<evidence type="ECO:0000313" key="9">
    <source>
        <dbReference type="Proteomes" id="UP001303046"/>
    </source>
</evidence>
<keyword evidence="3" id="KW-0862">Zinc</keyword>
<evidence type="ECO:0000256" key="6">
    <source>
        <dbReference type="SAM" id="SignalP"/>
    </source>
</evidence>
<dbReference type="Proteomes" id="UP001303046">
    <property type="component" value="Unassembled WGS sequence"/>
</dbReference>
<feature type="region of interest" description="Disordered" evidence="5">
    <location>
        <begin position="711"/>
        <end position="739"/>
    </location>
</feature>
<feature type="domain" description="SWIM-type" evidence="7">
    <location>
        <begin position="342"/>
        <end position="378"/>
    </location>
</feature>
<gene>
    <name evidence="8" type="primary">Necator_chrIV.g16753</name>
    <name evidence="8" type="ORF">RB195_003456</name>
</gene>
<dbReference type="InterPro" id="IPR057945">
    <property type="entry name" value="TPR_ZSWIM8"/>
</dbReference>
<feature type="region of interest" description="Disordered" evidence="5">
    <location>
        <begin position="1141"/>
        <end position="1168"/>
    </location>
</feature>
<dbReference type="PROSITE" id="PS50966">
    <property type="entry name" value="ZF_SWIM"/>
    <property type="match status" value="1"/>
</dbReference>
<feature type="compositionally biased region" description="Polar residues" evidence="5">
    <location>
        <begin position="1155"/>
        <end position="1166"/>
    </location>
</feature>
<feature type="compositionally biased region" description="Polar residues" evidence="5">
    <location>
        <begin position="1433"/>
        <end position="1450"/>
    </location>
</feature>
<proteinExistence type="predicted"/>
<feature type="region of interest" description="Disordered" evidence="5">
    <location>
        <begin position="1431"/>
        <end position="1450"/>
    </location>
</feature>
<evidence type="ECO:0000256" key="2">
    <source>
        <dbReference type="ARBA" id="ARBA00022771"/>
    </source>
</evidence>
<dbReference type="PANTHER" id="PTHR22619:SF1">
    <property type="entry name" value="ZINC FINGER SWIM DOMAIN-CONTAINING PROTEIN 8"/>
    <property type="match status" value="1"/>
</dbReference>
<protein>
    <recommendedName>
        <fullName evidence="7">SWIM-type domain-containing protein</fullName>
    </recommendedName>
</protein>